<evidence type="ECO:0000313" key="5">
    <source>
        <dbReference type="Proteomes" id="UP001384579"/>
    </source>
</evidence>
<evidence type="ECO:0000256" key="1">
    <source>
        <dbReference type="ARBA" id="ARBA00022741"/>
    </source>
</evidence>
<dbReference type="RefSeq" id="WP_340542784.1">
    <property type="nucleotide sequence ID" value="NZ_JBBLXS010001496.1"/>
</dbReference>
<dbReference type="EMBL" id="JBBLXS010001496">
    <property type="protein sequence ID" value="MEK0189668.1"/>
    <property type="molecule type" value="Genomic_DNA"/>
</dbReference>
<keyword evidence="2" id="KW-0143">Chaperone</keyword>
<dbReference type="Gene3D" id="3.30.1220.10">
    <property type="entry name" value="CobW-like, C-terminal domain"/>
    <property type="match status" value="1"/>
</dbReference>
<dbReference type="InterPro" id="IPR036627">
    <property type="entry name" value="CobW-likC_sf"/>
</dbReference>
<proteinExistence type="predicted"/>
<keyword evidence="1" id="KW-0547">Nucleotide-binding</keyword>
<keyword evidence="5" id="KW-1185">Reference proteome</keyword>
<protein>
    <submittedName>
        <fullName evidence="4">GTP-binding protein</fullName>
    </submittedName>
</protein>
<dbReference type="InterPro" id="IPR011629">
    <property type="entry name" value="CobW-like_C"/>
</dbReference>
<reference evidence="4 5" key="1">
    <citation type="journal article" date="2020" name="Harmful Algae">
        <title>Molecular and morphological characterization of a novel dihydroanatoxin-a producing Microcoleus species (cyanobacteria) from the Russian River, California, USA.</title>
        <authorList>
            <person name="Conklin K.Y."/>
            <person name="Stancheva R."/>
            <person name="Otten T.G."/>
            <person name="Fadness R."/>
            <person name="Boyer G.L."/>
            <person name="Read B."/>
            <person name="Zhang X."/>
            <person name="Sheath R.G."/>
        </authorList>
    </citation>
    <scope>NUCLEOTIDE SEQUENCE [LARGE SCALE GENOMIC DNA]</scope>
    <source>
        <strain evidence="4 5">PTRS2</strain>
    </source>
</reference>
<feature type="domain" description="CobW C-terminal" evidence="3">
    <location>
        <begin position="4"/>
        <end position="28"/>
    </location>
</feature>
<evidence type="ECO:0000256" key="2">
    <source>
        <dbReference type="ARBA" id="ARBA00023186"/>
    </source>
</evidence>
<evidence type="ECO:0000259" key="3">
    <source>
        <dbReference type="Pfam" id="PF07683"/>
    </source>
</evidence>
<accession>A0ABU8YZW3</accession>
<dbReference type="Proteomes" id="UP001384579">
    <property type="component" value="Unassembled WGS sequence"/>
</dbReference>
<organism evidence="4 5">
    <name type="scientific">Microcoleus anatoxicus PTRS2</name>
    <dbReference type="NCBI Taxonomy" id="2705321"/>
    <lineage>
        <taxon>Bacteria</taxon>
        <taxon>Bacillati</taxon>
        <taxon>Cyanobacteriota</taxon>
        <taxon>Cyanophyceae</taxon>
        <taxon>Oscillatoriophycideae</taxon>
        <taxon>Oscillatoriales</taxon>
        <taxon>Microcoleaceae</taxon>
        <taxon>Microcoleus</taxon>
        <taxon>Microcoleus anatoxicus</taxon>
    </lineage>
</organism>
<evidence type="ECO:0000313" key="4">
    <source>
        <dbReference type="EMBL" id="MEK0189668.1"/>
    </source>
</evidence>
<dbReference type="Pfam" id="PF07683">
    <property type="entry name" value="CobW_C"/>
    <property type="match status" value="1"/>
</dbReference>
<sequence length="29" mass="3242">MTSPKNQLVVIGRNLDTAQIREQLNSCLV</sequence>
<comment type="caution">
    <text evidence="4">The sequence shown here is derived from an EMBL/GenBank/DDBJ whole genome shotgun (WGS) entry which is preliminary data.</text>
</comment>
<gene>
    <name evidence="4" type="ORF">WMG39_33215</name>
</gene>
<dbReference type="SUPFAM" id="SSF90002">
    <property type="entry name" value="Hypothetical protein YjiA, C-terminal domain"/>
    <property type="match status" value="1"/>
</dbReference>
<name>A0ABU8YZW3_9CYAN</name>